<name>A0A2I2L3C6_9VIRU</name>
<evidence type="ECO:0000313" key="3">
    <source>
        <dbReference type="Proteomes" id="UP000236316"/>
    </source>
</evidence>
<accession>A0A2I2L3C6</accession>
<organism evidence="2">
    <name type="scientific">Orpheovirus IHUMI-LCC2</name>
    <dbReference type="NCBI Taxonomy" id="2023057"/>
    <lineage>
        <taxon>Viruses</taxon>
        <taxon>Varidnaviria</taxon>
        <taxon>Bamfordvirae</taxon>
        <taxon>Nucleocytoviricota</taxon>
        <taxon>Megaviricetes</taxon>
        <taxon>Pimascovirales</taxon>
        <taxon>Ocovirineae</taxon>
        <taxon>Orpheoviridae</taxon>
        <taxon>Alphaorpheovirus</taxon>
        <taxon>Alphaorpheovirus massiliense</taxon>
    </lineage>
</organism>
<reference evidence="2" key="1">
    <citation type="submission" date="2017-08" db="EMBL/GenBank/DDBJ databases">
        <authorList>
            <consortium name="Urmite Genomes"/>
        </authorList>
    </citation>
    <scope>NUCLEOTIDE SEQUENCE [LARGE SCALE GENOMIC DNA]</scope>
    <source>
        <strain evidence="2">IHUMI-LCC2</strain>
    </source>
</reference>
<dbReference type="PROSITE" id="PS50012">
    <property type="entry name" value="RCC1_3"/>
    <property type="match status" value="2"/>
</dbReference>
<dbReference type="GeneID" id="35381893"/>
<dbReference type="PANTHER" id="PTHR22870">
    <property type="entry name" value="REGULATOR OF CHROMOSOME CONDENSATION"/>
    <property type="match status" value="1"/>
</dbReference>
<dbReference type="SUPFAM" id="SSF50985">
    <property type="entry name" value="RCC1/BLIP-II"/>
    <property type="match status" value="1"/>
</dbReference>
<dbReference type="Gene3D" id="2.130.10.30">
    <property type="entry name" value="Regulator of chromosome condensation 1/beta-lactamase-inhibitor protein II"/>
    <property type="match status" value="1"/>
</dbReference>
<proteinExistence type="predicted"/>
<dbReference type="EMBL" id="LT906555">
    <property type="protein sequence ID" value="SNW62042.1"/>
    <property type="molecule type" value="Genomic_DNA"/>
</dbReference>
<dbReference type="InterPro" id="IPR000408">
    <property type="entry name" value="Reg_chr_condens"/>
</dbReference>
<dbReference type="RefSeq" id="YP_009448344.1">
    <property type="nucleotide sequence ID" value="NC_036594.1"/>
</dbReference>
<protein>
    <submittedName>
        <fullName evidence="2">Alpha-tubulin suppressor and related RCC1 domain-containing protein</fullName>
    </submittedName>
</protein>
<keyword evidence="3" id="KW-1185">Reference proteome</keyword>
<dbReference type="PANTHER" id="PTHR22870:SF408">
    <property type="entry name" value="OS09G0560450 PROTEIN"/>
    <property type="match status" value="1"/>
</dbReference>
<dbReference type="KEGG" id="vg:35381893"/>
<sequence length="413" mass="46412">MNTLPNDMIMEIGMQVPAMQFPSMASINKNINYIIGSKTFKNKRLGDKYGTITIYSQENKKGITIPNVRAKSIRAGHDYIVFIGLDNRVYIIENKEGKIEGWIRSPPKLIFGGNAKQISSGPYHLGIIDSDRNVWMYGSNLYGRLGFAPLKYIDNVLVGLYHTDIPIILPNIKAKQISCGGYHTGIIDIDGNIIVFGSNSNGQLGLGTLQENNPIVLQNTEGIQQELIPQIYIIQDHTARYISCGSEHTAFIDLQDNLWTFGSNGGEYYNNSWGSTRYPEEEDDGVENQDGRLGLGDNIEVIGRGANVIIPTQVIGVKAKLVSCGEDTTLVIDIENNILICGNYFSDDKFYLNPIFEDSTDTNYIYTNEGYIIFIDGNYNLWTDFFDLDRFLYKDKETLSASVNHTYLFHVHM</sequence>
<evidence type="ECO:0000256" key="1">
    <source>
        <dbReference type="ARBA" id="ARBA00022737"/>
    </source>
</evidence>
<dbReference type="OrthoDB" id="22497at10239"/>
<evidence type="ECO:0000313" key="2">
    <source>
        <dbReference type="EMBL" id="SNW62042.1"/>
    </source>
</evidence>
<keyword evidence="1" id="KW-0677">Repeat</keyword>
<dbReference type="InterPro" id="IPR051210">
    <property type="entry name" value="Ub_ligase/GEF_domain"/>
</dbReference>
<gene>
    <name evidence="2" type="ORF">ORPV_138</name>
</gene>
<dbReference type="Proteomes" id="UP000236316">
    <property type="component" value="Segment"/>
</dbReference>
<dbReference type="PROSITE" id="PS00626">
    <property type="entry name" value="RCC1_2"/>
    <property type="match status" value="1"/>
</dbReference>
<dbReference type="InterPro" id="IPR009091">
    <property type="entry name" value="RCC1/BLIP-II"/>
</dbReference>
<dbReference type="Pfam" id="PF00415">
    <property type="entry name" value="RCC1"/>
    <property type="match status" value="1"/>
</dbReference>